<dbReference type="InterPro" id="IPR047358">
    <property type="entry name" value="MBT_dSfmbt_rpt1"/>
</dbReference>
<sequence length="980" mass="110110">MDMTSAEELGLVWMGDMLLHNDPGGLMINSAIDPHRATFFTEAQQTLDEMRQSAPMYVQDMNNFMMLDDIEDPYFEDDSDKIECESQVLQSSMEEDTRLPTPIEVPCSRKIRPVKHPGLKLQTPIAYQRDTDPNVIPIKKDGMAVCEKCGAIGVKHAFYTKERRFCSLACARGSAEGPPQPAPQEEDDDVSSHTEKMAVDTEVRIKIHANLPPVPAPLPVPEDDPLFPPDKKTLPHLVGTYEWIELLADPHFSATSVSSFTHAPMSNNWDNITVGMKVEVENTDCESYSDVIPDSFWVATVLKIAGYKALLRYEGFGHNGSKDFWINLCSSVVHPVGWCANRGKPLIPPRTIEDKYKDWKHFLVKRLTGARTLPSNFYTKVHESMKSRFRCDLNLEVVDKNRISQVKVATIKHIVGKRLHVRYYDADSSDNGFWAHEDSPLIHPVGWAKRVGQTLAAPPHYVDRCLKGLRDKDDATEDLFPLSNSLPYHTGFCRGMKLEAVDPLNLSTICVSTIMKVLNEGYLLIRIDSYDENINSPGSDWFCYHSSSACILPPGFCFHNDITLTPPKGYEGKSFSWTEYLKETDSRAAPAELFDIDPPEHGFTIGQRLECADLMDPRLVCVATVARLVGRLIKVHFDGWEDEYDQWLDVQSPDMYPVGWCELVSHKLEEPHSPPKLSPQSMKAKGERTAKKRRGRRPMQRKIPGLNGKPEKDEKETAEPDDEINKPINILPSASATPLNTPPLNSQPTKSDKDEGPPRKKRGRPPVKKKPQGINGETGKMEKMDISLSDMVKDEERLLSQIKETVTASVPTNLTGSQLAKPCASAGEIKDESPESMSVETGEDPGHMQALPEELNLKSNQLLPSKEDEIEAEDTKENTSKLIPRLIDATDIVELSKIDPTEWDENDVGQFLSINNCGPYRESFTCKKIDGKVLLTLTKDQIIDLTGKKVGPSLKIYDLIQQLKLKVNPAQERIRVKKFF</sequence>
<evidence type="ECO:0000256" key="10">
    <source>
        <dbReference type="ARBA" id="ARBA00023242"/>
    </source>
</evidence>
<dbReference type="PROSITE" id="PS50105">
    <property type="entry name" value="SAM_DOMAIN"/>
    <property type="match status" value="1"/>
</dbReference>
<keyword evidence="9" id="KW-0804">Transcription</keyword>
<dbReference type="OrthoDB" id="5800688at2759"/>
<evidence type="ECO:0000256" key="3">
    <source>
        <dbReference type="ARBA" id="ARBA00022737"/>
    </source>
</evidence>
<evidence type="ECO:0000256" key="11">
    <source>
        <dbReference type="PROSITE-ProRule" id="PRU00367"/>
    </source>
</evidence>
<accession>A0A8I6SPL1</accession>
<evidence type="ECO:0000256" key="8">
    <source>
        <dbReference type="ARBA" id="ARBA00023125"/>
    </source>
</evidence>
<dbReference type="GO" id="GO:0005634">
    <property type="term" value="C:nucleus"/>
    <property type="evidence" value="ECO:0007669"/>
    <property type="project" value="UniProtKB-SubCell"/>
</dbReference>
<feature type="compositionally biased region" description="Polar residues" evidence="13">
    <location>
        <begin position="732"/>
        <end position="749"/>
    </location>
</feature>
<feature type="region of interest" description="Disordered" evidence="13">
    <location>
        <begin position="827"/>
        <end position="848"/>
    </location>
</feature>
<dbReference type="Gene3D" id="3.30.60.160">
    <property type="match status" value="1"/>
</dbReference>
<feature type="compositionally biased region" description="Basic residues" evidence="13">
    <location>
        <begin position="759"/>
        <end position="771"/>
    </location>
</feature>
<dbReference type="Gene3D" id="1.10.150.50">
    <property type="entry name" value="Transcription Factor, Ets-1"/>
    <property type="match status" value="1"/>
</dbReference>
<feature type="repeat" description="MBT" evidence="12">
    <location>
        <begin position="241"/>
        <end position="349"/>
    </location>
</feature>
<dbReference type="PROSITE" id="PS51024">
    <property type="entry name" value="ZF_FCS"/>
    <property type="match status" value="1"/>
</dbReference>
<dbReference type="InterPro" id="IPR004092">
    <property type="entry name" value="Mbt"/>
</dbReference>
<keyword evidence="2" id="KW-0479">Metal-binding</keyword>
<dbReference type="InterPro" id="IPR001660">
    <property type="entry name" value="SAM"/>
</dbReference>
<dbReference type="SUPFAM" id="SSF47769">
    <property type="entry name" value="SAM/Pointed domain"/>
    <property type="match status" value="1"/>
</dbReference>
<dbReference type="Gene3D" id="2.30.30.140">
    <property type="match status" value="4"/>
</dbReference>
<dbReference type="PANTHER" id="PTHR12247">
    <property type="entry name" value="POLYCOMB GROUP PROTEIN"/>
    <property type="match status" value="1"/>
</dbReference>
<feature type="repeat" description="MBT" evidence="12">
    <location>
        <begin position="459"/>
        <end position="567"/>
    </location>
</feature>
<keyword evidence="5" id="KW-0862">Zinc</keyword>
<feature type="domain" description="FCS-type" evidence="15">
    <location>
        <begin position="137"/>
        <end position="172"/>
    </location>
</feature>
<evidence type="ECO:0000256" key="6">
    <source>
        <dbReference type="ARBA" id="ARBA00022853"/>
    </source>
</evidence>
<evidence type="ECO:0000256" key="9">
    <source>
        <dbReference type="ARBA" id="ARBA00023163"/>
    </source>
</evidence>
<evidence type="ECO:0000256" key="12">
    <source>
        <dbReference type="PROSITE-ProRule" id="PRU00459"/>
    </source>
</evidence>
<feature type="compositionally biased region" description="Basic residues" evidence="13">
    <location>
        <begin position="690"/>
        <end position="700"/>
    </location>
</feature>
<feature type="repeat" description="MBT" evidence="12">
    <location>
        <begin position="575"/>
        <end position="671"/>
    </location>
</feature>
<keyword evidence="10" id="KW-0539">Nucleus</keyword>
<dbReference type="GeneID" id="106666465"/>
<feature type="region of interest" description="Disordered" evidence="13">
    <location>
        <begin position="172"/>
        <end position="193"/>
    </location>
</feature>
<dbReference type="PROSITE" id="PS51079">
    <property type="entry name" value="MBT"/>
    <property type="match status" value="4"/>
</dbReference>
<organism evidence="16 17">
    <name type="scientific">Cimex lectularius</name>
    <name type="common">Bed bug</name>
    <name type="synonym">Acanthia lectularia</name>
    <dbReference type="NCBI Taxonomy" id="79782"/>
    <lineage>
        <taxon>Eukaryota</taxon>
        <taxon>Metazoa</taxon>
        <taxon>Ecdysozoa</taxon>
        <taxon>Arthropoda</taxon>
        <taxon>Hexapoda</taxon>
        <taxon>Insecta</taxon>
        <taxon>Pterygota</taxon>
        <taxon>Neoptera</taxon>
        <taxon>Paraneoptera</taxon>
        <taxon>Hemiptera</taxon>
        <taxon>Heteroptera</taxon>
        <taxon>Panheteroptera</taxon>
        <taxon>Cimicomorpha</taxon>
        <taxon>Cimicidae</taxon>
        <taxon>Cimex</taxon>
    </lineage>
</organism>
<dbReference type="RefSeq" id="XP_024085484.1">
    <property type="nucleotide sequence ID" value="XM_024229716.1"/>
</dbReference>
<dbReference type="Pfam" id="PF21319">
    <property type="entry name" value="zf-FCS_1"/>
    <property type="match status" value="1"/>
</dbReference>
<evidence type="ECO:0000256" key="4">
    <source>
        <dbReference type="ARBA" id="ARBA00022771"/>
    </source>
</evidence>
<dbReference type="GO" id="GO:0008270">
    <property type="term" value="F:zinc ion binding"/>
    <property type="evidence" value="ECO:0007669"/>
    <property type="project" value="UniProtKB-KW"/>
</dbReference>
<comment type="subcellular location">
    <subcellularLocation>
        <location evidence="1">Nucleus</location>
    </subcellularLocation>
</comment>
<keyword evidence="6" id="KW-0156">Chromatin regulator</keyword>
<dbReference type="AlphaFoldDB" id="A0A8I6SPL1"/>
<dbReference type="SMART" id="SM00561">
    <property type="entry name" value="MBT"/>
    <property type="match status" value="4"/>
</dbReference>
<keyword evidence="3" id="KW-0677">Repeat</keyword>
<evidence type="ECO:0008006" key="18">
    <source>
        <dbReference type="Google" id="ProtNLM"/>
    </source>
</evidence>
<evidence type="ECO:0000256" key="2">
    <source>
        <dbReference type="ARBA" id="ARBA00022723"/>
    </source>
</evidence>
<keyword evidence="8" id="KW-0238">DNA-binding</keyword>
<dbReference type="PANTHER" id="PTHR12247:SF104">
    <property type="entry name" value="POLYCOMB PROTEIN SFMBT"/>
    <property type="match status" value="1"/>
</dbReference>
<evidence type="ECO:0000256" key="7">
    <source>
        <dbReference type="ARBA" id="ARBA00023015"/>
    </source>
</evidence>
<dbReference type="GO" id="GO:0045892">
    <property type="term" value="P:negative regulation of DNA-templated transcription"/>
    <property type="evidence" value="ECO:0007669"/>
    <property type="project" value="TreeGrafter"/>
</dbReference>
<evidence type="ECO:0000256" key="1">
    <source>
        <dbReference type="ARBA" id="ARBA00004123"/>
    </source>
</evidence>
<dbReference type="SUPFAM" id="SSF63748">
    <property type="entry name" value="Tudor/PWWP/MBT"/>
    <property type="match status" value="4"/>
</dbReference>
<evidence type="ECO:0000259" key="14">
    <source>
        <dbReference type="PROSITE" id="PS50105"/>
    </source>
</evidence>
<name>A0A8I6SPL1_CIMLE</name>
<protein>
    <recommendedName>
        <fullName evidence="18">Polycomb protein Sfmbt</fullName>
    </recommendedName>
</protein>
<keyword evidence="7" id="KW-0805">Transcription regulation</keyword>
<dbReference type="CTD" id="34709"/>
<dbReference type="GO" id="GO:0003682">
    <property type="term" value="F:chromatin binding"/>
    <property type="evidence" value="ECO:0007669"/>
    <property type="project" value="TreeGrafter"/>
</dbReference>
<dbReference type="CDD" id="cd20119">
    <property type="entry name" value="MBT_dSfmbt_rpt1"/>
    <property type="match status" value="1"/>
</dbReference>
<evidence type="ECO:0000259" key="15">
    <source>
        <dbReference type="PROSITE" id="PS51024"/>
    </source>
</evidence>
<feature type="compositionally biased region" description="Basic and acidic residues" evidence="13">
    <location>
        <begin position="709"/>
        <end position="718"/>
    </location>
</feature>
<evidence type="ECO:0000256" key="13">
    <source>
        <dbReference type="SAM" id="MobiDB-lite"/>
    </source>
</evidence>
<feature type="region of interest" description="Disordered" evidence="13">
    <location>
        <begin position="669"/>
        <end position="785"/>
    </location>
</feature>
<dbReference type="OMA" id="NREIPQH"/>
<keyword evidence="17" id="KW-1185">Reference proteome</keyword>
<dbReference type="InterPro" id="IPR012313">
    <property type="entry name" value="Znf_FCS"/>
</dbReference>
<dbReference type="Pfam" id="PF02820">
    <property type="entry name" value="MBT"/>
    <property type="match status" value="4"/>
</dbReference>
<dbReference type="Proteomes" id="UP000494040">
    <property type="component" value="Unassembled WGS sequence"/>
</dbReference>
<feature type="domain" description="SAM" evidence="14">
    <location>
        <begin position="903"/>
        <end position="966"/>
    </location>
</feature>
<reference evidence="16" key="1">
    <citation type="submission" date="2022-01" db="UniProtKB">
        <authorList>
            <consortium name="EnsemblMetazoa"/>
        </authorList>
    </citation>
    <scope>IDENTIFICATION</scope>
</reference>
<dbReference type="CDD" id="cd20100">
    <property type="entry name" value="MBT_dSfmbt-like_rpt4"/>
    <property type="match status" value="1"/>
</dbReference>
<dbReference type="SMART" id="SM00454">
    <property type="entry name" value="SAM"/>
    <property type="match status" value="1"/>
</dbReference>
<evidence type="ECO:0000313" key="16">
    <source>
        <dbReference type="EnsemblMetazoa" id="XP_024085484.1"/>
    </source>
</evidence>
<feature type="repeat" description="MBT" evidence="12">
    <location>
        <begin position="357"/>
        <end position="458"/>
    </location>
</feature>
<evidence type="ECO:0000313" key="17">
    <source>
        <dbReference type="Proteomes" id="UP000494040"/>
    </source>
</evidence>
<dbReference type="InterPro" id="IPR013761">
    <property type="entry name" value="SAM/pointed_sf"/>
</dbReference>
<dbReference type="Pfam" id="PF00536">
    <property type="entry name" value="SAM_1"/>
    <property type="match status" value="1"/>
</dbReference>
<dbReference type="EnsemblMetazoa" id="XM_024229716.1">
    <property type="protein sequence ID" value="XP_024085484.1"/>
    <property type="gene ID" value="LOC106666465"/>
</dbReference>
<keyword evidence="4 11" id="KW-0863">Zinc-finger</keyword>
<proteinExistence type="predicted"/>
<dbReference type="GO" id="GO:0042393">
    <property type="term" value="F:histone binding"/>
    <property type="evidence" value="ECO:0007669"/>
    <property type="project" value="TreeGrafter"/>
</dbReference>
<dbReference type="GO" id="GO:0006325">
    <property type="term" value="P:chromatin organization"/>
    <property type="evidence" value="ECO:0007669"/>
    <property type="project" value="UniProtKB-KW"/>
</dbReference>
<dbReference type="InterPro" id="IPR038603">
    <property type="entry name" value="Znf_FCS_sf"/>
</dbReference>
<dbReference type="GO" id="GO:0003677">
    <property type="term" value="F:DNA binding"/>
    <property type="evidence" value="ECO:0007669"/>
    <property type="project" value="UniProtKB-KW"/>
</dbReference>
<evidence type="ECO:0000256" key="5">
    <source>
        <dbReference type="ARBA" id="ARBA00022833"/>
    </source>
</evidence>
<dbReference type="InterPro" id="IPR050548">
    <property type="entry name" value="PcG_chromatin_remod_factors"/>
</dbReference>